<protein>
    <submittedName>
        <fullName evidence="1">Uncharacterized protein</fullName>
    </submittedName>
</protein>
<dbReference type="AlphaFoldDB" id="A0A0B1SEX0"/>
<reference evidence="1 2" key="1">
    <citation type="submission" date="2014-03" db="EMBL/GenBank/DDBJ databases">
        <title>Draft genome of the hookworm Oesophagostomum dentatum.</title>
        <authorList>
            <person name="Mitreva M."/>
        </authorList>
    </citation>
    <scope>NUCLEOTIDE SEQUENCE [LARGE SCALE GENOMIC DNA]</scope>
    <source>
        <strain evidence="1 2">OD-Hann</strain>
    </source>
</reference>
<organism evidence="1 2">
    <name type="scientific">Oesophagostomum dentatum</name>
    <name type="common">Nodular worm</name>
    <dbReference type="NCBI Taxonomy" id="61180"/>
    <lineage>
        <taxon>Eukaryota</taxon>
        <taxon>Metazoa</taxon>
        <taxon>Ecdysozoa</taxon>
        <taxon>Nematoda</taxon>
        <taxon>Chromadorea</taxon>
        <taxon>Rhabditida</taxon>
        <taxon>Rhabditina</taxon>
        <taxon>Rhabditomorpha</taxon>
        <taxon>Strongyloidea</taxon>
        <taxon>Strongylidae</taxon>
        <taxon>Oesophagostomum</taxon>
    </lineage>
</organism>
<accession>A0A0B1SEX0</accession>
<evidence type="ECO:0000313" key="1">
    <source>
        <dbReference type="EMBL" id="KHJ81740.1"/>
    </source>
</evidence>
<evidence type="ECO:0000313" key="2">
    <source>
        <dbReference type="Proteomes" id="UP000053660"/>
    </source>
</evidence>
<sequence>MCLKLLDVKYTKSSTSSSPGLAPMTKK</sequence>
<dbReference type="Proteomes" id="UP000053660">
    <property type="component" value="Unassembled WGS sequence"/>
</dbReference>
<name>A0A0B1SEX0_OESDE</name>
<dbReference type="EMBL" id="KN586126">
    <property type="protein sequence ID" value="KHJ81740.1"/>
    <property type="molecule type" value="Genomic_DNA"/>
</dbReference>
<keyword evidence="2" id="KW-1185">Reference proteome</keyword>
<gene>
    <name evidence="1" type="ORF">OESDEN_18572</name>
</gene>
<proteinExistence type="predicted"/>